<gene>
    <name evidence="3" type="ORF">EXIGLDRAFT_740756</name>
</gene>
<feature type="domain" description="AB hydrolase-1" evidence="2">
    <location>
        <begin position="46"/>
        <end position="122"/>
    </location>
</feature>
<name>A0A165GIJ8_EXIGL</name>
<dbReference type="EMBL" id="KV426046">
    <property type="protein sequence ID" value="KZV90576.1"/>
    <property type="molecule type" value="Genomic_DNA"/>
</dbReference>
<evidence type="ECO:0000313" key="3">
    <source>
        <dbReference type="EMBL" id="KZV90576.1"/>
    </source>
</evidence>
<dbReference type="Pfam" id="PF00326">
    <property type="entry name" value="Peptidase_S9"/>
    <property type="match status" value="1"/>
</dbReference>
<keyword evidence="3" id="KW-0378">Hydrolase</keyword>
<dbReference type="OrthoDB" id="10260961at2759"/>
<dbReference type="PANTHER" id="PTHR42103">
    <property type="entry name" value="ALPHA/BETA-HYDROLASES SUPERFAMILY PROTEIN"/>
    <property type="match status" value="1"/>
</dbReference>
<keyword evidence="4" id="KW-1185">Reference proteome</keyword>
<dbReference type="Gene3D" id="3.40.50.1820">
    <property type="entry name" value="alpha/beta hydrolase"/>
    <property type="match status" value="1"/>
</dbReference>
<organism evidence="3 4">
    <name type="scientific">Exidia glandulosa HHB12029</name>
    <dbReference type="NCBI Taxonomy" id="1314781"/>
    <lineage>
        <taxon>Eukaryota</taxon>
        <taxon>Fungi</taxon>
        <taxon>Dikarya</taxon>
        <taxon>Basidiomycota</taxon>
        <taxon>Agaricomycotina</taxon>
        <taxon>Agaricomycetes</taxon>
        <taxon>Auriculariales</taxon>
        <taxon>Exidiaceae</taxon>
        <taxon>Exidia</taxon>
    </lineage>
</organism>
<dbReference type="GO" id="GO:0006508">
    <property type="term" value="P:proteolysis"/>
    <property type="evidence" value="ECO:0007669"/>
    <property type="project" value="InterPro"/>
</dbReference>
<dbReference type="InterPro" id="IPR029058">
    <property type="entry name" value="AB_hydrolase_fold"/>
</dbReference>
<sequence>MSAGHQLETLLLPPPNPTPDSSRLAVLLHPWSWLGGRMNDPVLASLVQPLHEENYHVLLFNSRGVGQSTGRATWTGNGESDDLQELVRKTISERLSGVQRLLVVGKHCYSHGSMIASRLPLQTNVTTSHILLSYPLSYRPFLSLFSSSAYQTALSALVRNPQSDVLIVHGDSDDFTGISKYNAWAATLQAEAKGKLRVEVVPEAGHFWAGASMDRLEDVVKQWLRRTTA</sequence>
<dbReference type="InterPro" id="IPR001375">
    <property type="entry name" value="Peptidase_S9_cat"/>
</dbReference>
<dbReference type="PANTHER" id="PTHR42103:SF2">
    <property type="entry name" value="AB HYDROLASE-1 DOMAIN-CONTAINING PROTEIN"/>
    <property type="match status" value="1"/>
</dbReference>
<proteinExistence type="predicted"/>
<evidence type="ECO:0000313" key="4">
    <source>
        <dbReference type="Proteomes" id="UP000077266"/>
    </source>
</evidence>
<dbReference type="InParanoid" id="A0A165GIJ8"/>
<dbReference type="Pfam" id="PF00561">
    <property type="entry name" value="Abhydrolase_1"/>
    <property type="match status" value="1"/>
</dbReference>
<accession>A0A165GIJ8</accession>
<dbReference type="STRING" id="1314781.A0A165GIJ8"/>
<dbReference type="InterPro" id="IPR000073">
    <property type="entry name" value="AB_hydrolase_1"/>
</dbReference>
<feature type="domain" description="Peptidase S9 prolyl oligopeptidase catalytic" evidence="1">
    <location>
        <begin position="158"/>
        <end position="217"/>
    </location>
</feature>
<evidence type="ECO:0000259" key="1">
    <source>
        <dbReference type="Pfam" id="PF00326"/>
    </source>
</evidence>
<protein>
    <submittedName>
        <fullName evidence="3">Alpha/beta-hydrolase</fullName>
    </submittedName>
</protein>
<dbReference type="SUPFAM" id="SSF53474">
    <property type="entry name" value="alpha/beta-Hydrolases"/>
    <property type="match status" value="1"/>
</dbReference>
<dbReference type="Proteomes" id="UP000077266">
    <property type="component" value="Unassembled WGS sequence"/>
</dbReference>
<reference evidence="3 4" key="1">
    <citation type="journal article" date="2016" name="Mol. Biol. Evol.">
        <title>Comparative Genomics of Early-Diverging Mushroom-Forming Fungi Provides Insights into the Origins of Lignocellulose Decay Capabilities.</title>
        <authorList>
            <person name="Nagy L.G."/>
            <person name="Riley R."/>
            <person name="Tritt A."/>
            <person name="Adam C."/>
            <person name="Daum C."/>
            <person name="Floudas D."/>
            <person name="Sun H."/>
            <person name="Yadav J.S."/>
            <person name="Pangilinan J."/>
            <person name="Larsson K.H."/>
            <person name="Matsuura K."/>
            <person name="Barry K."/>
            <person name="Labutti K."/>
            <person name="Kuo R."/>
            <person name="Ohm R.A."/>
            <person name="Bhattacharya S.S."/>
            <person name="Shirouzu T."/>
            <person name="Yoshinaga Y."/>
            <person name="Martin F.M."/>
            <person name="Grigoriev I.V."/>
            <person name="Hibbett D.S."/>
        </authorList>
    </citation>
    <scope>NUCLEOTIDE SEQUENCE [LARGE SCALE GENOMIC DNA]</scope>
    <source>
        <strain evidence="3 4">HHB12029</strain>
    </source>
</reference>
<dbReference type="AlphaFoldDB" id="A0A165GIJ8"/>
<dbReference type="GO" id="GO:0008236">
    <property type="term" value="F:serine-type peptidase activity"/>
    <property type="evidence" value="ECO:0007669"/>
    <property type="project" value="InterPro"/>
</dbReference>
<evidence type="ECO:0000259" key="2">
    <source>
        <dbReference type="Pfam" id="PF00561"/>
    </source>
</evidence>